<dbReference type="EMBL" id="OMOF01000183">
    <property type="protein sequence ID" value="SPF42545.1"/>
    <property type="molecule type" value="Genomic_DNA"/>
</dbReference>
<name>A0A2U3KS99_9FIRM</name>
<organism evidence="1 2">
    <name type="scientific">Candidatus Desulfosporosinus infrequens</name>
    <dbReference type="NCBI Taxonomy" id="2043169"/>
    <lineage>
        <taxon>Bacteria</taxon>
        <taxon>Bacillati</taxon>
        <taxon>Bacillota</taxon>
        <taxon>Clostridia</taxon>
        <taxon>Eubacteriales</taxon>
        <taxon>Desulfitobacteriaceae</taxon>
        <taxon>Desulfosporosinus</taxon>
    </lineage>
</organism>
<accession>A0A2U3KS99</accession>
<dbReference type="Proteomes" id="UP000238916">
    <property type="component" value="Unassembled WGS sequence"/>
</dbReference>
<proteinExistence type="predicted"/>
<gene>
    <name evidence="1" type="ORF">SBF1_2630003</name>
</gene>
<reference evidence="2" key="1">
    <citation type="submission" date="2018-02" db="EMBL/GenBank/DDBJ databases">
        <authorList>
            <person name="Hausmann B."/>
        </authorList>
    </citation>
    <scope>NUCLEOTIDE SEQUENCE [LARGE SCALE GENOMIC DNA]</scope>
    <source>
        <strain evidence="2">Peat soil MAG SbF1</strain>
    </source>
</reference>
<sequence length="66" mass="8161">MDQTKPIKFYQLFKNKKIPVNKINDYINEWHESTSEETLYEYLGLTREQYVQWVRRNIVHERIAKS</sequence>
<protein>
    <submittedName>
        <fullName evidence="1">Uncharacterized protein</fullName>
    </submittedName>
</protein>
<dbReference type="OrthoDB" id="1494389at2"/>
<dbReference type="AlphaFoldDB" id="A0A2U3KS99"/>
<evidence type="ECO:0000313" key="1">
    <source>
        <dbReference type="EMBL" id="SPF42545.1"/>
    </source>
</evidence>
<evidence type="ECO:0000313" key="2">
    <source>
        <dbReference type="Proteomes" id="UP000238916"/>
    </source>
</evidence>